<reference evidence="5 6" key="1">
    <citation type="submission" date="2018-11" db="EMBL/GenBank/DDBJ databases">
        <title>Whole genome sequence of Streptomyces paromomycinus NBRC 15454(T).</title>
        <authorList>
            <person name="Komaki H."/>
            <person name="Tamura T."/>
        </authorList>
    </citation>
    <scope>NUCLEOTIDE SEQUENCE [LARGE SCALE GENOMIC DNA]</scope>
    <source>
        <strain evidence="5 6">NBRC 15454</strain>
    </source>
</reference>
<sequence length="153" mass="16066">MVEQGRSYASREHVAGATTVVVLSGEVDILAATALTARLDEITGVRHPDLVLDVREVTFIDCCGMSMLCRTRRRVEAKAGRLRLAGVADSPSVLRLLRLTGLLPAFDLCLDPDPDAIPGLTGEPRPDDGCSCTPTESGGRPAAPDAPSDTAVA</sequence>
<dbReference type="InterPro" id="IPR036513">
    <property type="entry name" value="STAS_dom_sf"/>
</dbReference>
<evidence type="ECO:0000313" key="5">
    <source>
        <dbReference type="EMBL" id="GCD47633.1"/>
    </source>
</evidence>
<dbReference type="PROSITE" id="PS50801">
    <property type="entry name" value="STAS"/>
    <property type="match status" value="1"/>
</dbReference>
<gene>
    <name evidence="5" type="primary">rsbV_5</name>
    <name evidence="5" type="ORF">GKJPGBOP_07426</name>
</gene>
<evidence type="ECO:0000256" key="3">
    <source>
        <dbReference type="SAM" id="MobiDB-lite"/>
    </source>
</evidence>
<dbReference type="SUPFAM" id="SSF52091">
    <property type="entry name" value="SpoIIaa-like"/>
    <property type="match status" value="1"/>
</dbReference>
<comment type="similarity">
    <text evidence="1 2">Belongs to the anti-sigma-factor antagonist family.</text>
</comment>
<keyword evidence="6" id="KW-1185">Reference proteome</keyword>
<dbReference type="InterPro" id="IPR003658">
    <property type="entry name" value="Anti-sigma_ant"/>
</dbReference>
<evidence type="ECO:0000256" key="2">
    <source>
        <dbReference type="RuleBase" id="RU003749"/>
    </source>
</evidence>
<dbReference type="CDD" id="cd07043">
    <property type="entry name" value="STAS_anti-anti-sigma_factors"/>
    <property type="match status" value="1"/>
</dbReference>
<dbReference type="GO" id="GO:0043856">
    <property type="term" value="F:anti-sigma factor antagonist activity"/>
    <property type="evidence" value="ECO:0007669"/>
    <property type="project" value="InterPro"/>
</dbReference>
<evidence type="ECO:0000313" key="6">
    <source>
        <dbReference type="Proteomes" id="UP000286746"/>
    </source>
</evidence>
<protein>
    <recommendedName>
        <fullName evidence="2">Anti-sigma factor antagonist</fullName>
    </recommendedName>
</protein>
<comment type="caution">
    <text evidence="5">The sequence shown here is derived from an EMBL/GenBank/DDBJ whole genome shotgun (WGS) entry which is preliminary data.</text>
</comment>
<dbReference type="EMBL" id="BHZD01000001">
    <property type="protein sequence ID" value="GCD47633.1"/>
    <property type="molecule type" value="Genomic_DNA"/>
</dbReference>
<name>A0A401WE68_STREY</name>
<feature type="region of interest" description="Disordered" evidence="3">
    <location>
        <begin position="116"/>
        <end position="153"/>
    </location>
</feature>
<dbReference type="Pfam" id="PF01740">
    <property type="entry name" value="STAS"/>
    <property type="match status" value="1"/>
</dbReference>
<dbReference type="PANTHER" id="PTHR33495">
    <property type="entry name" value="ANTI-SIGMA FACTOR ANTAGONIST TM_1081-RELATED-RELATED"/>
    <property type="match status" value="1"/>
</dbReference>
<dbReference type="RefSeq" id="WP_125057701.1">
    <property type="nucleotide sequence ID" value="NZ_BHZD01000001.1"/>
</dbReference>
<feature type="domain" description="STAS" evidence="4">
    <location>
        <begin position="20"/>
        <end position="102"/>
    </location>
</feature>
<evidence type="ECO:0000256" key="1">
    <source>
        <dbReference type="ARBA" id="ARBA00009013"/>
    </source>
</evidence>
<proteinExistence type="inferred from homology"/>
<dbReference type="NCBIfam" id="TIGR00377">
    <property type="entry name" value="ant_ant_sig"/>
    <property type="match status" value="1"/>
</dbReference>
<dbReference type="PANTHER" id="PTHR33495:SF2">
    <property type="entry name" value="ANTI-SIGMA FACTOR ANTAGONIST TM_1081-RELATED"/>
    <property type="match status" value="1"/>
</dbReference>
<dbReference type="AlphaFoldDB" id="A0A401WE68"/>
<dbReference type="Proteomes" id="UP000286746">
    <property type="component" value="Unassembled WGS sequence"/>
</dbReference>
<organism evidence="5 6">
    <name type="scientific">Streptomyces paromomycinus</name>
    <name type="common">Streptomyces rimosus subsp. paromomycinus</name>
    <dbReference type="NCBI Taxonomy" id="92743"/>
    <lineage>
        <taxon>Bacteria</taxon>
        <taxon>Bacillati</taxon>
        <taxon>Actinomycetota</taxon>
        <taxon>Actinomycetes</taxon>
        <taxon>Kitasatosporales</taxon>
        <taxon>Streptomycetaceae</taxon>
        <taxon>Streptomyces</taxon>
    </lineage>
</organism>
<accession>A0A401WE68</accession>
<dbReference type="InterPro" id="IPR002645">
    <property type="entry name" value="STAS_dom"/>
</dbReference>
<evidence type="ECO:0000259" key="4">
    <source>
        <dbReference type="PROSITE" id="PS50801"/>
    </source>
</evidence>
<dbReference type="Gene3D" id="3.30.750.24">
    <property type="entry name" value="STAS domain"/>
    <property type="match status" value="1"/>
</dbReference>